<reference evidence="1 2" key="1">
    <citation type="submission" date="2021-08" db="EMBL/GenBank/DDBJ databases">
        <title>Draft genome sequence of Spirulina subsalsa with high tolerance to salinity and hype-accumulation of phycocyanin.</title>
        <authorList>
            <person name="Pei H."/>
            <person name="Jiang L."/>
        </authorList>
    </citation>
    <scope>NUCLEOTIDE SEQUENCE [LARGE SCALE GENOMIC DNA]</scope>
    <source>
        <strain evidence="1 2">FACHB-351</strain>
    </source>
</reference>
<comment type="caution">
    <text evidence="1">The sequence shown here is derived from an EMBL/GenBank/DDBJ whole genome shotgun (WGS) entry which is preliminary data.</text>
</comment>
<dbReference type="EMBL" id="JAIHOM010000084">
    <property type="protein sequence ID" value="MCW6037702.1"/>
    <property type="molecule type" value="Genomic_DNA"/>
</dbReference>
<dbReference type="Proteomes" id="UP001526426">
    <property type="component" value="Unassembled WGS sequence"/>
</dbReference>
<evidence type="ECO:0000313" key="2">
    <source>
        <dbReference type="Proteomes" id="UP001526426"/>
    </source>
</evidence>
<organism evidence="1 2">
    <name type="scientific">Spirulina subsalsa FACHB-351</name>
    <dbReference type="NCBI Taxonomy" id="234711"/>
    <lineage>
        <taxon>Bacteria</taxon>
        <taxon>Bacillati</taxon>
        <taxon>Cyanobacteriota</taxon>
        <taxon>Cyanophyceae</taxon>
        <taxon>Spirulinales</taxon>
        <taxon>Spirulinaceae</taxon>
        <taxon>Spirulina</taxon>
    </lineage>
</organism>
<accession>A0ABT3L856</accession>
<dbReference type="RefSeq" id="WP_265265565.1">
    <property type="nucleotide sequence ID" value="NZ_JAIHOM010000084.1"/>
</dbReference>
<proteinExistence type="predicted"/>
<evidence type="ECO:0000313" key="1">
    <source>
        <dbReference type="EMBL" id="MCW6037702.1"/>
    </source>
</evidence>
<gene>
    <name evidence="1" type="ORF">K4A83_15685</name>
</gene>
<sequence>MKQALSLLTLGSLLWLLPLRPSYALPGERTETVAAWIAANPLLRPILTDGLTVQRTDTAAQRFLFRASVFPPGRLTALGNPGIIRSQSFFIYDQINGVSIERLEQSLRDIYGVNIYRDYDRADTVLYYPTSEALEMSRRLNLPGVYAKQGELRVGVRYAYWVEINRDQQGNSHSGKMTVFLKADLDKLTLELQSWQ</sequence>
<keyword evidence="2" id="KW-1185">Reference proteome</keyword>
<protein>
    <submittedName>
        <fullName evidence="1">Uncharacterized protein</fullName>
    </submittedName>
</protein>
<name>A0ABT3L856_9CYAN</name>